<evidence type="ECO:0000313" key="3">
    <source>
        <dbReference type="Proteomes" id="UP001596161"/>
    </source>
</evidence>
<keyword evidence="3" id="KW-1185">Reference proteome</keyword>
<feature type="compositionally biased region" description="Basic and acidic residues" evidence="1">
    <location>
        <begin position="36"/>
        <end position="45"/>
    </location>
</feature>
<evidence type="ECO:0000256" key="1">
    <source>
        <dbReference type="SAM" id="MobiDB-lite"/>
    </source>
</evidence>
<feature type="region of interest" description="Disordered" evidence="1">
    <location>
        <begin position="36"/>
        <end position="58"/>
    </location>
</feature>
<organism evidence="2 3">
    <name type="scientific">Adhaeribacter terreus</name>
    <dbReference type="NCBI Taxonomy" id="529703"/>
    <lineage>
        <taxon>Bacteria</taxon>
        <taxon>Pseudomonadati</taxon>
        <taxon>Bacteroidota</taxon>
        <taxon>Cytophagia</taxon>
        <taxon>Cytophagales</taxon>
        <taxon>Hymenobacteraceae</taxon>
        <taxon>Adhaeribacter</taxon>
    </lineage>
</organism>
<evidence type="ECO:0008006" key="4">
    <source>
        <dbReference type="Google" id="ProtNLM"/>
    </source>
</evidence>
<sequence>MKNVALAIILFLSLNSCNQPEKEAAVLGSASESIIKETGKSKPENTSEETSQEVSGKNETIVPGKSIGLIKLNEQAEVVYKLLGKPNLTDAAMGKMLATWFTEANLSDPDTTAYQTNIFFVRNMGSAEESALAKQIRITAKQYKLGNGLAINSDLKTIQASFPEMKKAATYTSARTKQKIDVYHDSVAGITFEINKAGKCVGIGIQEPGKANFEVYSAVSSDLKKL</sequence>
<dbReference type="RefSeq" id="WP_378017328.1">
    <property type="nucleotide sequence ID" value="NZ_JBHSKT010000005.1"/>
</dbReference>
<comment type="caution">
    <text evidence="2">The sequence shown here is derived from an EMBL/GenBank/DDBJ whole genome shotgun (WGS) entry which is preliminary data.</text>
</comment>
<protein>
    <recommendedName>
        <fullName evidence="4">Lipoprotein</fullName>
    </recommendedName>
</protein>
<proteinExistence type="predicted"/>
<dbReference type="Proteomes" id="UP001596161">
    <property type="component" value="Unassembled WGS sequence"/>
</dbReference>
<reference evidence="3" key="1">
    <citation type="journal article" date="2019" name="Int. J. Syst. Evol. Microbiol.">
        <title>The Global Catalogue of Microorganisms (GCM) 10K type strain sequencing project: providing services to taxonomists for standard genome sequencing and annotation.</title>
        <authorList>
            <consortium name="The Broad Institute Genomics Platform"/>
            <consortium name="The Broad Institute Genome Sequencing Center for Infectious Disease"/>
            <person name="Wu L."/>
            <person name="Ma J."/>
        </authorList>
    </citation>
    <scope>NUCLEOTIDE SEQUENCE [LARGE SCALE GENOMIC DNA]</scope>
    <source>
        <strain evidence="3">KACC 12602</strain>
    </source>
</reference>
<evidence type="ECO:0000313" key="2">
    <source>
        <dbReference type="EMBL" id="MFC5270960.1"/>
    </source>
</evidence>
<gene>
    <name evidence="2" type="ORF">ACFPIB_10085</name>
</gene>
<name>A0ABW0ED24_9BACT</name>
<accession>A0ABW0ED24</accession>
<dbReference type="EMBL" id="JBHSKT010000005">
    <property type="protein sequence ID" value="MFC5270960.1"/>
    <property type="molecule type" value="Genomic_DNA"/>
</dbReference>